<keyword evidence="2" id="KW-1185">Reference proteome</keyword>
<accession>A0A9X1XSR4</accession>
<proteinExistence type="predicted"/>
<name>A0A9X1XSR4_9FLAO</name>
<protein>
    <submittedName>
        <fullName evidence="1">Uncharacterized protein</fullName>
    </submittedName>
</protein>
<gene>
    <name evidence="1" type="ORF">MW871_11025</name>
</gene>
<organism evidence="1 2">
    <name type="scientific">Flavobacterium pygoscelis</name>
    <dbReference type="NCBI Taxonomy" id="2893176"/>
    <lineage>
        <taxon>Bacteria</taxon>
        <taxon>Pseudomonadati</taxon>
        <taxon>Bacteroidota</taxon>
        <taxon>Flavobacteriia</taxon>
        <taxon>Flavobacteriales</taxon>
        <taxon>Flavobacteriaceae</taxon>
        <taxon>Flavobacterium</taxon>
    </lineage>
</organism>
<dbReference type="EMBL" id="JALNUB010000006">
    <property type="protein sequence ID" value="MCK8142424.1"/>
    <property type="molecule type" value="Genomic_DNA"/>
</dbReference>
<comment type="caution">
    <text evidence="1">The sequence shown here is derived from an EMBL/GenBank/DDBJ whole genome shotgun (WGS) entry which is preliminary data.</text>
</comment>
<sequence>MKNNHTTTLKEAIQLLKLKQDQELLELKDQYYYTYESLKPVNIIKKAFGQMTQSSEFRGNVLSNVIGIASGYLTKKVLVGSTHNPVKRILGTLLQFVITNVVTKKTEKTIDNEMLRD</sequence>
<dbReference type="Proteomes" id="UP001139260">
    <property type="component" value="Unassembled WGS sequence"/>
</dbReference>
<evidence type="ECO:0000313" key="1">
    <source>
        <dbReference type="EMBL" id="MCK8142424.1"/>
    </source>
</evidence>
<dbReference type="RefSeq" id="WP_248428542.1">
    <property type="nucleotide sequence ID" value="NZ_JALNUB010000006.1"/>
</dbReference>
<dbReference type="AlphaFoldDB" id="A0A9X1XSR4"/>
<evidence type="ECO:0000313" key="2">
    <source>
        <dbReference type="Proteomes" id="UP001139260"/>
    </source>
</evidence>
<reference evidence="1" key="1">
    <citation type="submission" date="2022-04" db="EMBL/GenBank/DDBJ databases">
        <title>Flavobacterium pygoscelis sp. nov. isolated from Chinstrap chick (Pygoscelis antarcticus).</title>
        <authorList>
            <person name="Irgang R."/>
            <person name="Poblete-Morales M."/>
            <person name="Avendano-Herrera R."/>
        </authorList>
    </citation>
    <scope>NUCLEOTIDE SEQUENCE</scope>
    <source>
        <strain evidence="1">I-SCBP12n</strain>
    </source>
</reference>